<dbReference type="InterPro" id="IPR036034">
    <property type="entry name" value="PDZ_sf"/>
</dbReference>
<evidence type="ECO:0000313" key="4">
    <source>
        <dbReference type="Proteomes" id="UP000046395"/>
    </source>
</evidence>
<keyword evidence="4" id="KW-1185">Reference proteome</keyword>
<organism evidence="4 5">
    <name type="scientific">Trichuris muris</name>
    <name type="common">Mouse whipworm</name>
    <dbReference type="NCBI Taxonomy" id="70415"/>
    <lineage>
        <taxon>Eukaryota</taxon>
        <taxon>Metazoa</taxon>
        <taxon>Ecdysozoa</taxon>
        <taxon>Nematoda</taxon>
        <taxon>Enoplea</taxon>
        <taxon>Dorylaimia</taxon>
        <taxon>Trichinellida</taxon>
        <taxon>Trichuridae</taxon>
        <taxon>Trichuris</taxon>
    </lineage>
</organism>
<reference evidence="5" key="1">
    <citation type="submission" date="2019-12" db="UniProtKB">
        <authorList>
            <consortium name="WormBaseParasite"/>
        </authorList>
    </citation>
    <scope>IDENTIFICATION</scope>
</reference>
<dbReference type="PANTHER" id="PTHR12651:SF1">
    <property type="entry name" value="26S PROTEASOME NON-ATPASE REGULATORY SUBUNIT 9"/>
    <property type="match status" value="1"/>
</dbReference>
<evidence type="ECO:0000313" key="5">
    <source>
        <dbReference type="WBParaSite" id="TMUE_1000003710.1"/>
    </source>
</evidence>
<dbReference type="InterPro" id="IPR040815">
    <property type="entry name" value="Nas2_N"/>
</dbReference>
<feature type="domain" description="Nas2 N-terminal" evidence="3">
    <location>
        <begin position="21"/>
        <end position="98"/>
    </location>
</feature>
<keyword evidence="1" id="KW-0143">Chaperone</keyword>
<name>A0A5S6Q9F1_TRIMR</name>
<dbReference type="PANTHER" id="PTHR12651">
    <property type="entry name" value="26S PROTEASOME NON-ATPASE REGULATORY SUBUNIT 9"/>
    <property type="match status" value="1"/>
</dbReference>
<evidence type="ECO:0000256" key="2">
    <source>
        <dbReference type="SAM" id="Coils"/>
    </source>
</evidence>
<dbReference type="WBParaSite" id="TMUE_1000003710.1">
    <property type="protein sequence ID" value="TMUE_1000003710.1"/>
    <property type="gene ID" value="WBGene00287729"/>
</dbReference>
<dbReference type="GO" id="GO:0005634">
    <property type="term" value="C:nucleus"/>
    <property type="evidence" value="ECO:0007669"/>
    <property type="project" value="TreeGrafter"/>
</dbReference>
<evidence type="ECO:0000256" key="1">
    <source>
        <dbReference type="ARBA" id="ARBA00023186"/>
    </source>
</evidence>
<sequence length="224" mass="25126">MSQSPQGKTCSGVEEIKKKVDELMNRRDEILDEIKENTNVLSEMHVRMGESLVDEDDYPRTDVDIVAARTAMHNVACLTNDARALEEEIKLGLEDYFAEQRKVMAMKKLEDATVAAQERDTMDDGEVDRASEAFAVVTKVQPNSCGERAGFLKHDKLVQIGNITASTFQGLRQISLYIEDNRQNEIPAVIQRDGRQFCMKLGPELWGDDGALGLWIASLKFCTP</sequence>
<proteinExistence type="predicted"/>
<dbReference type="Pfam" id="PF18265">
    <property type="entry name" value="Nas2_N"/>
    <property type="match status" value="1"/>
</dbReference>
<dbReference type="Gene3D" id="6.10.140.1710">
    <property type="match status" value="1"/>
</dbReference>
<dbReference type="InterPro" id="IPR035269">
    <property type="entry name" value="PSMD9"/>
</dbReference>
<dbReference type="Gene3D" id="2.30.42.10">
    <property type="match status" value="1"/>
</dbReference>
<dbReference type="STRING" id="70415.A0A5S6Q9F1"/>
<dbReference type="Proteomes" id="UP000046395">
    <property type="component" value="Unassembled WGS sequence"/>
</dbReference>
<protein>
    <submittedName>
        <fullName evidence="5">Nas2_N domain-containing protein</fullName>
    </submittedName>
</protein>
<keyword evidence="2" id="KW-0175">Coiled coil</keyword>
<dbReference type="AlphaFoldDB" id="A0A5S6Q9F1"/>
<evidence type="ECO:0000259" key="3">
    <source>
        <dbReference type="Pfam" id="PF18265"/>
    </source>
</evidence>
<dbReference type="GO" id="GO:0070682">
    <property type="term" value="P:proteasome regulatory particle assembly"/>
    <property type="evidence" value="ECO:0007669"/>
    <property type="project" value="InterPro"/>
</dbReference>
<accession>A0A5S6Q9F1</accession>
<feature type="coiled-coil region" evidence="2">
    <location>
        <begin position="13"/>
        <end position="40"/>
    </location>
</feature>
<dbReference type="SUPFAM" id="SSF50156">
    <property type="entry name" value="PDZ domain-like"/>
    <property type="match status" value="1"/>
</dbReference>
<dbReference type="GO" id="GO:0005737">
    <property type="term" value="C:cytoplasm"/>
    <property type="evidence" value="ECO:0007669"/>
    <property type="project" value="TreeGrafter"/>
</dbReference>